<feature type="domain" description="Magnesium transporter MgtE intracellular" evidence="1">
    <location>
        <begin position="49"/>
        <end position="142"/>
    </location>
</feature>
<accession>A0A5C4QVZ4</accession>
<proteinExistence type="predicted"/>
<organism evidence="2 3">
    <name type="scientific">Micromonospora orduensis</name>
    <dbReference type="NCBI Taxonomy" id="1420891"/>
    <lineage>
        <taxon>Bacteria</taxon>
        <taxon>Bacillati</taxon>
        <taxon>Actinomycetota</taxon>
        <taxon>Actinomycetes</taxon>
        <taxon>Micromonosporales</taxon>
        <taxon>Micromonosporaceae</taxon>
        <taxon>Micromonospora</taxon>
    </lineage>
</organism>
<evidence type="ECO:0000313" key="3">
    <source>
        <dbReference type="Proteomes" id="UP000306145"/>
    </source>
</evidence>
<dbReference type="Gene3D" id="1.25.60.10">
    <property type="entry name" value="MgtE N-terminal domain-like"/>
    <property type="match status" value="1"/>
</dbReference>
<evidence type="ECO:0000259" key="1">
    <source>
        <dbReference type="Pfam" id="PF03448"/>
    </source>
</evidence>
<reference evidence="2 3" key="1">
    <citation type="submission" date="2019-06" db="EMBL/GenBank/DDBJ databases">
        <title>Micromonospora ordensis sp. nov., isolated from deep marine sediment.</title>
        <authorList>
            <person name="Veyisoglu A."/>
            <person name="Carro L."/>
            <person name="Klenk H.-P."/>
            <person name="Sahin N."/>
        </authorList>
    </citation>
    <scope>NUCLEOTIDE SEQUENCE [LARGE SCALE GENOMIC DNA]</scope>
    <source>
        <strain evidence="2 3">S2509</strain>
    </source>
</reference>
<protein>
    <recommendedName>
        <fullName evidence="1">Magnesium transporter MgtE intracellular domain-containing protein</fullName>
    </recommendedName>
</protein>
<evidence type="ECO:0000313" key="2">
    <source>
        <dbReference type="EMBL" id="TNH30210.1"/>
    </source>
</evidence>
<comment type="caution">
    <text evidence="2">The sequence shown here is derived from an EMBL/GenBank/DDBJ whole genome shotgun (WGS) entry which is preliminary data.</text>
</comment>
<dbReference type="EMBL" id="VDFY01000117">
    <property type="protein sequence ID" value="TNH30210.1"/>
    <property type="molecule type" value="Genomic_DNA"/>
</dbReference>
<dbReference type="InterPro" id="IPR038076">
    <property type="entry name" value="MgtE_N_sf"/>
</dbReference>
<dbReference type="AlphaFoldDB" id="A0A5C4QVZ4"/>
<sequence>MSDDRPPVTGGVHLHAEATEHGHVYQIAHGNMYIGADGMATTREILSLSIAEAARRLSDLPTNEAVAVLATIDPFAAANRLSAMRPDRAADVLANMDEVAAGVRLAHMNSASAGEVLPQMPTDRARLLLAALPHEYALKILATEHFLAILPLLPVAVAAQAISGNQPQVIAQILQALPEDQRFETWRALPDKAAEVFRLMPPEWLGSVVAQLPPDQAGRLCRVLEDAQAAALMCRLPRAPEVLSHYWGYALQDGRFIPLMVDNLAADVLGDVLKLLPPANAQRLLVAAYQDTSADYWNVRMRNERVGEALTKLPDPLARWLTAALPPKVAAEITEKRNGCLRAGHPDPRAEAITAMLSWPDDQLRAALERMPDKETAALLVMVPPERGAWLLANASGSRLRALAWAAPRGDRFNELVAAMPARQVRDMLTWVHPWLMWCFFEGPLDGTKRSLLEKLPPVRRWAWRTWALALMESLHEYRTRGQSYFR</sequence>
<dbReference type="RefSeq" id="WP_139583857.1">
    <property type="nucleotide sequence ID" value="NZ_VDFY01000117.1"/>
</dbReference>
<dbReference type="InterPro" id="IPR006668">
    <property type="entry name" value="Mg_transptr_MgtE_intracell_dom"/>
</dbReference>
<keyword evidence="3" id="KW-1185">Reference proteome</keyword>
<name>A0A5C4QVZ4_9ACTN</name>
<dbReference type="Pfam" id="PF03448">
    <property type="entry name" value="MgtE_N"/>
    <property type="match status" value="2"/>
</dbReference>
<gene>
    <name evidence="2" type="ORF">FHG89_08710</name>
</gene>
<dbReference type="Proteomes" id="UP000306145">
    <property type="component" value="Unassembled WGS sequence"/>
</dbReference>
<dbReference type="SUPFAM" id="SSF158791">
    <property type="entry name" value="MgtE N-terminal domain-like"/>
    <property type="match status" value="2"/>
</dbReference>
<feature type="domain" description="Magnesium transporter MgtE intracellular" evidence="1">
    <location>
        <begin position="166"/>
        <end position="238"/>
    </location>
</feature>